<dbReference type="EMBL" id="JAHWXT010000003">
    <property type="protein sequence ID" value="MCF0265116.1"/>
    <property type="molecule type" value="Genomic_DNA"/>
</dbReference>
<proteinExistence type="predicted"/>
<feature type="region of interest" description="Disordered" evidence="1">
    <location>
        <begin position="24"/>
        <end position="63"/>
    </location>
</feature>
<feature type="chain" id="PRO_5036493461" evidence="2">
    <location>
        <begin position="22"/>
        <end position="63"/>
    </location>
</feature>
<dbReference type="RefSeq" id="WP_234623441.1">
    <property type="nucleotide sequence ID" value="NZ_JAHWXT010000003.1"/>
</dbReference>
<sequence length="63" mass="6832">MHSNKVAFALVLGMMMTNVWAESAPATTSATTEEKTLAQPNSNTASEPQREVRVEDIDAPIIE</sequence>
<comment type="caution">
    <text evidence="3">The sequence shown here is derived from an EMBL/GenBank/DDBJ whole genome shotgun (WGS) entry which is preliminary data.</text>
</comment>
<dbReference type="Proteomes" id="UP000887320">
    <property type="component" value="Unassembled WGS sequence"/>
</dbReference>
<keyword evidence="2" id="KW-0732">Signal</keyword>
<dbReference type="AlphaFoldDB" id="A0A8X8GRA1"/>
<evidence type="ECO:0000256" key="1">
    <source>
        <dbReference type="SAM" id="MobiDB-lite"/>
    </source>
</evidence>
<evidence type="ECO:0000256" key="2">
    <source>
        <dbReference type="SAM" id="SignalP"/>
    </source>
</evidence>
<reference evidence="3" key="1">
    <citation type="submission" date="2021-07" db="EMBL/GenBank/DDBJ databases">
        <authorList>
            <person name="Fernandez M."/>
            <person name="Pereira P."/>
            <person name="Torres Tejerizo G.A."/>
            <person name="Gonzalez P."/>
            <person name="Agostini E."/>
        </authorList>
    </citation>
    <scope>NUCLEOTIDE SEQUENCE</scope>
    <source>
        <strain evidence="3">SFC 500-1A</strain>
    </source>
</reference>
<feature type="signal peptide" evidence="2">
    <location>
        <begin position="1"/>
        <end position="21"/>
    </location>
</feature>
<accession>A0A8X8GRA1</accession>
<evidence type="ECO:0000313" key="4">
    <source>
        <dbReference type="Proteomes" id="UP000887320"/>
    </source>
</evidence>
<gene>
    <name evidence="3" type="ORF">KW868_11700</name>
</gene>
<name>A0A8X8GRA1_ACIGI</name>
<protein>
    <submittedName>
        <fullName evidence="3">Uncharacterized protein</fullName>
    </submittedName>
</protein>
<evidence type="ECO:0000313" key="3">
    <source>
        <dbReference type="EMBL" id="MCF0265116.1"/>
    </source>
</evidence>
<organism evidence="3 4">
    <name type="scientific">Acinetobacter guillouiae</name>
    <name type="common">Acinetobacter genomosp. 11</name>
    <dbReference type="NCBI Taxonomy" id="106649"/>
    <lineage>
        <taxon>Bacteria</taxon>
        <taxon>Pseudomonadati</taxon>
        <taxon>Pseudomonadota</taxon>
        <taxon>Gammaproteobacteria</taxon>
        <taxon>Moraxellales</taxon>
        <taxon>Moraxellaceae</taxon>
        <taxon>Acinetobacter</taxon>
    </lineage>
</organism>